<gene>
    <name evidence="4" type="ORF">DBV39_04580</name>
</gene>
<protein>
    <submittedName>
        <fullName evidence="4">MmgE/PrpD family protein</fullName>
    </submittedName>
</protein>
<dbReference type="Proteomes" id="UP000244571">
    <property type="component" value="Chromosome"/>
</dbReference>
<dbReference type="Gene3D" id="3.30.1330.120">
    <property type="entry name" value="2-methylcitrate dehydratase PrpD"/>
    <property type="match status" value="1"/>
</dbReference>
<dbReference type="InterPro" id="IPR042188">
    <property type="entry name" value="MmgE/PrpD_sf_2"/>
</dbReference>
<dbReference type="Gene3D" id="1.10.4100.10">
    <property type="entry name" value="2-methylcitrate dehydratase PrpD"/>
    <property type="match status" value="1"/>
</dbReference>
<dbReference type="OrthoDB" id="8680281at2"/>
<dbReference type="Pfam" id="PF03972">
    <property type="entry name" value="MmgE_PrpD_N"/>
    <property type="match status" value="1"/>
</dbReference>
<evidence type="ECO:0000313" key="4">
    <source>
        <dbReference type="EMBL" id="AWB33110.1"/>
    </source>
</evidence>
<dbReference type="AlphaFoldDB" id="A0A2R4XH27"/>
<dbReference type="InterPro" id="IPR045336">
    <property type="entry name" value="MmgE_PrpD_N"/>
</dbReference>
<evidence type="ECO:0000256" key="1">
    <source>
        <dbReference type="ARBA" id="ARBA00006174"/>
    </source>
</evidence>
<dbReference type="InterPro" id="IPR045337">
    <property type="entry name" value="MmgE_PrpD_C"/>
</dbReference>
<organism evidence="4 5">
    <name type="scientific">Orrella marina</name>
    <dbReference type="NCBI Taxonomy" id="2163011"/>
    <lineage>
        <taxon>Bacteria</taxon>
        <taxon>Pseudomonadati</taxon>
        <taxon>Pseudomonadota</taxon>
        <taxon>Betaproteobacteria</taxon>
        <taxon>Burkholderiales</taxon>
        <taxon>Alcaligenaceae</taxon>
        <taxon>Orrella</taxon>
    </lineage>
</organism>
<evidence type="ECO:0000259" key="3">
    <source>
        <dbReference type="Pfam" id="PF19305"/>
    </source>
</evidence>
<evidence type="ECO:0000259" key="2">
    <source>
        <dbReference type="Pfam" id="PF03972"/>
    </source>
</evidence>
<name>A0A2R4XH27_9BURK</name>
<dbReference type="InterPro" id="IPR005656">
    <property type="entry name" value="MmgE_PrpD"/>
</dbReference>
<dbReference type="GO" id="GO:0016829">
    <property type="term" value="F:lyase activity"/>
    <property type="evidence" value="ECO:0007669"/>
    <property type="project" value="InterPro"/>
</dbReference>
<dbReference type="EMBL" id="CP028901">
    <property type="protein sequence ID" value="AWB33110.1"/>
    <property type="molecule type" value="Genomic_DNA"/>
</dbReference>
<dbReference type="SUPFAM" id="SSF103378">
    <property type="entry name" value="2-methylcitrate dehydratase PrpD"/>
    <property type="match status" value="1"/>
</dbReference>
<comment type="similarity">
    <text evidence="1">Belongs to the PrpD family.</text>
</comment>
<reference evidence="4 5" key="1">
    <citation type="submission" date="2018-04" db="EMBL/GenBank/DDBJ databases">
        <title>Bordetella sp. HZ20 isolated from seawater.</title>
        <authorList>
            <person name="Sun C."/>
        </authorList>
    </citation>
    <scope>NUCLEOTIDE SEQUENCE [LARGE SCALE GENOMIC DNA]</scope>
    <source>
        <strain evidence="4 5">HZ20</strain>
    </source>
</reference>
<dbReference type="InterPro" id="IPR036148">
    <property type="entry name" value="MmgE/PrpD_sf"/>
</dbReference>
<evidence type="ECO:0000313" key="5">
    <source>
        <dbReference type="Proteomes" id="UP000244571"/>
    </source>
</evidence>
<dbReference type="RefSeq" id="WP_108620539.1">
    <property type="nucleotide sequence ID" value="NZ_CP028901.1"/>
</dbReference>
<proteinExistence type="inferred from homology"/>
<accession>A0A2R4XH27</accession>
<feature type="domain" description="MmgE/PrpD N-terminal" evidence="2">
    <location>
        <begin position="13"/>
        <end position="252"/>
    </location>
</feature>
<dbReference type="Pfam" id="PF19305">
    <property type="entry name" value="MmgE_PrpD_C"/>
    <property type="match status" value="1"/>
</dbReference>
<feature type="domain" description="MmgE/PrpD C-terminal" evidence="3">
    <location>
        <begin position="276"/>
        <end position="432"/>
    </location>
</feature>
<keyword evidence="5" id="KW-1185">Reference proteome</keyword>
<sequence length="461" mass="49825">MSVASRSDPVAVELARRIVSFEVDRISEQAIESSRLAILDTVGVTLAGVNEASVRKLMAAIGVSGESGPASILGTRLRATLLDAAMVNSTASHALDYDDFSQPMGGHQSVPLVCSLLALAEQEARSGLDLIRAYVIGIETEIRVARSVNFHHYDKGWHPTATIGIFGTVAACGYLLSLSQAQMATALAIATSMASGIKANFGTMVKPLHVGQCARNGLLAVLLAREGFDANTTAFEHKQGFFNVFNGTGNFNPDRIFEDWADPLEVLGEQMGLKQFPSCGSAIPAVTMMLQLRKEEAFSLEDVQAIEILLHKRRLVHTDDPDPGTPMAAKFSAQYAVCRALVSQAVRIADFEGDAFHDPEVRAMMARSTTRAHPDMADDSPNQFGAEVRVTLVNGTVLSRKVDNLPGRGIHYPMTPAELWDKYSDCAQVSLPSACVKASFDRLLGLEKLRDIRELTALLRP</sequence>
<dbReference type="KEGG" id="boz:DBV39_04580"/>
<dbReference type="PANTHER" id="PTHR16943">
    <property type="entry name" value="2-METHYLCITRATE DEHYDRATASE-RELATED"/>
    <property type="match status" value="1"/>
</dbReference>
<dbReference type="InterPro" id="IPR042183">
    <property type="entry name" value="MmgE/PrpD_sf_1"/>
</dbReference>
<dbReference type="PANTHER" id="PTHR16943:SF8">
    <property type="entry name" value="2-METHYLCITRATE DEHYDRATASE"/>
    <property type="match status" value="1"/>
</dbReference>